<dbReference type="InterPro" id="IPR052533">
    <property type="entry name" value="WalJ/YycJ-like"/>
</dbReference>
<dbReference type="InterPro" id="IPR036866">
    <property type="entry name" value="RibonucZ/Hydroxyglut_hydro"/>
</dbReference>
<dbReference type="Pfam" id="PF12706">
    <property type="entry name" value="Lactamase_B_2"/>
    <property type="match status" value="1"/>
</dbReference>
<keyword evidence="3" id="KW-1185">Reference proteome</keyword>
<organism evidence="2 3">
    <name type="scientific">Litorivivens lipolytica</name>
    <dbReference type="NCBI Taxonomy" id="1524264"/>
    <lineage>
        <taxon>Bacteria</taxon>
        <taxon>Pseudomonadati</taxon>
        <taxon>Pseudomonadota</taxon>
        <taxon>Gammaproteobacteria</taxon>
        <taxon>Litorivivens</taxon>
    </lineage>
</organism>
<dbReference type="Proteomes" id="UP000537130">
    <property type="component" value="Unassembled WGS sequence"/>
</dbReference>
<evidence type="ECO:0000313" key="3">
    <source>
        <dbReference type="Proteomes" id="UP000537130"/>
    </source>
</evidence>
<evidence type="ECO:0000313" key="2">
    <source>
        <dbReference type="EMBL" id="MBB3048062.1"/>
    </source>
</evidence>
<evidence type="ECO:0000259" key="1">
    <source>
        <dbReference type="SMART" id="SM00849"/>
    </source>
</evidence>
<accession>A0A7W4Z6C4</accession>
<proteinExistence type="predicted"/>
<protein>
    <submittedName>
        <fullName evidence="2">Phosphoribosyl 1,2-cyclic phosphodiesterase</fullName>
    </submittedName>
</protein>
<dbReference type="Gene3D" id="3.60.15.10">
    <property type="entry name" value="Ribonuclease Z/Hydroxyacylglutathione hydrolase-like"/>
    <property type="match status" value="1"/>
</dbReference>
<dbReference type="AlphaFoldDB" id="A0A7W4Z6C4"/>
<dbReference type="SMART" id="SM00849">
    <property type="entry name" value="Lactamase_B"/>
    <property type="match status" value="1"/>
</dbReference>
<dbReference type="PANTHER" id="PTHR47619">
    <property type="entry name" value="METALLO-HYDROLASE YYCJ-RELATED"/>
    <property type="match status" value="1"/>
</dbReference>
<reference evidence="2 3" key="1">
    <citation type="submission" date="2020-08" db="EMBL/GenBank/DDBJ databases">
        <title>Genomic Encyclopedia of Type Strains, Phase III (KMG-III): the genomes of soil and plant-associated and newly described type strains.</title>
        <authorList>
            <person name="Whitman W."/>
        </authorList>
    </citation>
    <scope>NUCLEOTIDE SEQUENCE [LARGE SCALE GENOMIC DNA]</scope>
    <source>
        <strain evidence="2 3">CECT 8654</strain>
    </source>
</reference>
<dbReference type="InterPro" id="IPR001279">
    <property type="entry name" value="Metallo-B-lactamas"/>
</dbReference>
<dbReference type="EMBL" id="JACHWY010000002">
    <property type="protein sequence ID" value="MBB3048062.1"/>
    <property type="molecule type" value="Genomic_DNA"/>
</dbReference>
<name>A0A7W4Z6C4_9GAMM</name>
<sequence>MRFASLGSGSRGNGTLVESNNTCLLIDCGFTIKDTERRLARLGRRVDELNGILVTHEHSDHIKGVGPLARKYNLPVFASHGTALYEGLGNVAVLNEVNTHGTFTVGDIEVSAVAVPHDAREPCQYVFAHRDRRLGLLTDLGSITPFVVEQYRQCDALVLEFNHDIDMLAMGPYPPSLKRRVGGDWGHLNNRQAAQLLSMVEQARLQHVVMAHISEKNNTVALAEAALQTVLERSEAAISADQDGGFDWLAIA</sequence>
<dbReference type="RefSeq" id="WP_183410830.1">
    <property type="nucleotide sequence ID" value="NZ_JACHWY010000002.1"/>
</dbReference>
<dbReference type="SUPFAM" id="SSF56281">
    <property type="entry name" value="Metallo-hydrolase/oxidoreductase"/>
    <property type="match status" value="1"/>
</dbReference>
<dbReference type="PANTHER" id="PTHR47619:SF1">
    <property type="entry name" value="EXODEOXYRIBONUCLEASE WALJ"/>
    <property type="match status" value="1"/>
</dbReference>
<feature type="domain" description="Metallo-beta-lactamase" evidence="1">
    <location>
        <begin position="11"/>
        <end position="187"/>
    </location>
</feature>
<comment type="caution">
    <text evidence="2">The sequence shown here is derived from an EMBL/GenBank/DDBJ whole genome shotgun (WGS) entry which is preliminary data.</text>
</comment>
<gene>
    <name evidence="2" type="ORF">FHR99_002328</name>
</gene>